<feature type="chain" id="PRO_5045964938" evidence="1">
    <location>
        <begin position="21"/>
        <end position="306"/>
    </location>
</feature>
<dbReference type="Pfam" id="PF08291">
    <property type="entry name" value="Peptidase_M15_3"/>
    <property type="match status" value="1"/>
</dbReference>
<keyword evidence="1" id="KW-0732">Signal</keyword>
<dbReference type="InterPro" id="IPR013230">
    <property type="entry name" value="Peptidase_M15A_C"/>
</dbReference>
<evidence type="ECO:0000259" key="2">
    <source>
        <dbReference type="Pfam" id="PF08291"/>
    </source>
</evidence>
<name>A0ABV3TTR3_9GAMM</name>
<proteinExistence type="predicted"/>
<sequence length="306" mass="33903">MSTLLKMLLLMLCCSQTVLAFEPGLAGFGLSVNGSRVPFNIFSISLMPGETAELKLEQAGTVSASGGKLEGSGKQWRWRAPASSGHHTLQVKAKGSTISLNVFVLRPASNIKNGFLGEYRMGEYQSQPLKGLASYQKPRGFIEVSKELAELQVSPHFTLGEFLCKQASSWPKYLILSEKLLVKLELTLQLFEKNGIDTSGVVVMSGYRTPWYNQSIGNSTKYSRHLYGGAADIYIDSAPRDGRMDDVNKDGKRDQNDAKYLYQLVDGWLSEDQETAHLRGGLSHYRANAAHGPFLHIDTRGHRARW</sequence>
<dbReference type="SUPFAM" id="SSF55166">
    <property type="entry name" value="Hedgehog/DD-peptidase"/>
    <property type="match status" value="1"/>
</dbReference>
<keyword evidence="3" id="KW-0378">Hydrolase</keyword>
<dbReference type="EMBL" id="JBFRYB010000001">
    <property type="protein sequence ID" value="MEX1664655.1"/>
    <property type="molecule type" value="Genomic_DNA"/>
</dbReference>
<keyword evidence="3" id="KW-0645">Protease</keyword>
<dbReference type="GO" id="GO:0004180">
    <property type="term" value="F:carboxypeptidase activity"/>
    <property type="evidence" value="ECO:0007669"/>
    <property type="project" value="UniProtKB-KW"/>
</dbReference>
<evidence type="ECO:0000256" key="1">
    <source>
        <dbReference type="SAM" id="SignalP"/>
    </source>
</evidence>
<dbReference type="RefSeq" id="WP_368374776.1">
    <property type="nucleotide sequence ID" value="NZ_JBFRYB010000001.1"/>
</dbReference>
<keyword evidence="4" id="KW-1185">Reference proteome</keyword>
<reference evidence="3 4" key="1">
    <citation type="journal article" date="2011" name="Int. J. Syst. Evol. Microbiol.">
        <title>Zhongshania antarctica gen. nov., sp. nov. and Zhongshania guokunii sp. nov., gammaproteobacteria respectively isolated from coastal attached (fast) ice and surface seawater of the Antarctic.</title>
        <authorList>
            <person name="Li H.J."/>
            <person name="Zhang X.Y."/>
            <person name="Chen C.X."/>
            <person name="Zhang Y.J."/>
            <person name="Gao Z.M."/>
            <person name="Yu Y."/>
            <person name="Chen X.L."/>
            <person name="Chen B."/>
            <person name="Zhang Y.Z."/>
        </authorList>
    </citation>
    <scope>NUCLEOTIDE SEQUENCE [LARGE SCALE GENOMIC DNA]</scope>
    <source>
        <strain evidence="3 4">R06B22</strain>
    </source>
</reference>
<gene>
    <name evidence="3" type="ORF">AB4875_04090</name>
</gene>
<feature type="signal peptide" evidence="1">
    <location>
        <begin position="1"/>
        <end position="20"/>
    </location>
</feature>
<dbReference type="InterPro" id="IPR009045">
    <property type="entry name" value="Zn_M74/Hedgehog-like"/>
</dbReference>
<evidence type="ECO:0000313" key="4">
    <source>
        <dbReference type="Proteomes" id="UP001557484"/>
    </source>
</evidence>
<protein>
    <submittedName>
        <fullName evidence="3">D-Ala-D-Ala carboxypeptidase family metallohydrolase</fullName>
    </submittedName>
</protein>
<evidence type="ECO:0000313" key="3">
    <source>
        <dbReference type="EMBL" id="MEX1664655.1"/>
    </source>
</evidence>
<feature type="domain" description="Peptidase M15A C-terminal" evidence="2">
    <location>
        <begin position="197"/>
        <end position="237"/>
    </location>
</feature>
<dbReference type="Gene3D" id="3.30.1380.10">
    <property type="match status" value="1"/>
</dbReference>
<accession>A0ABV3TTR3</accession>
<keyword evidence="3" id="KW-0121">Carboxypeptidase</keyword>
<organism evidence="3 4">
    <name type="scientific">Zhongshania arctica</name>
    <dbReference type="NCBI Taxonomy" id="3238302"/>
    <lineage>
        <taxon>Bacteria</taxon>
        <taxon>Pseudomonadati</taxon>
        <taxon>Pseudomonadota</taxon>
        <taxon>Gammaproteobacteria</taxon>
        <taxon>Cellvibrionales</taxon>
        <taxon>Spongiibacteraceae</taxon>
        <taxon>Zhongshania</taxon>
    </lineage>
</organism>
<comment type="caution">
    <text evidence="3">The sequence shown here is derived from an EMBL/GenBank/DDBJ whole genome shotgun (WGS) entry which is preliminary data.</text>
</comment>
<dbReference type="Proteomes" id="UP001557484">
    <property type="component" value="Unassembled WGS sequence"/>
</dbReference>